<feature type="domain" description="J" evidence="13">
    <location>
        <begin position="3"/>
        <end position="67"/>
    </location>
</feature>
<dbReference type="Pfam" id="PF00226">
    <property type="entry name" value="DnaJ"/>
    <property type="match status" value="1"/>
</dbReference>
<keyword evidence="5 11" id="KW-0863">Zinc-finger</keyword>
<dbReference type="SMART" id="SM00271">
    <property type="entry name" value="DnaJ"/>
    <property type="match status" value="1"/>
</dbReference>
<keyword evidence="4 11" id="KW-0677">Repeat</keyword>
<dbReference type="PANTHER" id="PTHR43096:SF48">
    <property type="entry name" value="CHAPERONE PROTEIN DNAJ"/>
    <property type="match status" value="1"/>
</dbReference>
<evidence type="ECO:0000256" key="8">
    <source>
        <dbReference type="ARBA" id="ARBA00023186"/>
    </source>
</evidence>
<dbReference type="Pfam" id="PF01556">
    <property type="entry name" value="DnaJ_C"/>
    <property type="match status" value="1"/>
</dbReference>
<dbReference type="InterPro" id="IPR001623">
    <property type="entry name" value="DnaJ_domain"/>
</dbReference>
<dbReference type="PRINTS" id="PR00625">
    <property type="entry name" value="JDOMAIN"/>
</dbReference>
<dbReference type="InterPro" id="IPR012724">
    <property type="entry name" value="DnaJ"/>
</dbReference>
<dbReference type="Gene3D" id="2.60.260.20">
    <property type="entry name" value="Urease metallochaperone UreE, N-terminal domain"/>
    <property type="match status" value="2"/>
</dbReference>
<dbReference type="SUPFAM" id="SSF57938">
    <property type="entry name" value="DnaJ/Hsp40 cysteine-rich domain"/>
    <property type="match status" value="1"/>
</dbReference>
<dbReference type="SUPFAM" id="SSF46565">
    <property type="entry name" value="Chaperone J-domain"/>
    <property type="match status" value="1"/>
</dbReference>
<dbReference type="GO" id="GO:0051082">
    <property type="term" value="F:unfolded protein binding"/>
    <property type="evidence" value="ECO:0007669"/>
    <property type="project" value="UniProtKB-UniRule"/>
</dbReference>
<dbReference type="NCBIfam" id="NF010871">
    <property type="entry name" value="PRK14278.1"/>
    <property type="match status" value="1"/>
</dbReference>
<evidence type="ECO:0000256" key="9">
    <source>
        <dbReference type="ARBA" id="ARBA00061004"/>
    </source>
</evidence>
<dbReference type="InterPro" id="IPR036410">
    <property type="entry name" value="HSP_DnaJ_Cys-rich_dom_sf"/>
</dbReference>
<dbReference type="FunFam" id="2.60.260.20:FF:000005">
    <property type="entry name" value="Chaperone protein dnaJ 1, mitochondrial"/>
    <property type="match status" value="1"/>
</dbReference>
<feature type="zinc finger region" description="CR-type" evidence="12">
    <location>
        <begin position="128"/>
        <end position="210"/>
    </location>
</feature>
<dbReference type="GO" id="GO:0031072">
    <property type="term" value="F:heat shock protein binding"/>
    <property type="evidence" value="ECO:0007669"/>
    <property type="project" value="InterPro"/>
</dbReference>
<feature type="binding site" evidence="11">
    <location>
        <position position="201"/>
    </location>
    <ligand>
        <name>Zn(2+)</name>
        <dbReference type="ChEBI" id="CHEBI:29105"/>
        <label>1</label>
    </ligand>
</feature>
<evidence type="ECO:0000256" key="7">
    <source>
        <dbReference type="ARBA" id="ARBA00023016"/>
    </source>
</evidence>
<dbReference type="PROSITE" id="PS50076">
    <property type="entry name" value="DNAJ_2"/>
    <property type="match status" value="1"/>
</dbReference>
<dbReference type="CDD" id="cd10719">
    <property type="entry name" value="DnaJ_zf"/>
    <property type="match status" value="1"/>
</dbReference>
<evidence type="ECO:0000256" key="2">
    <source>
        <dbReference type="ARBA" id="ARBA00022705"/>
    </source>
</evidence>
<dbReference type="GO" id="GO:0008270">
    <property type="term" value="F:zinc ion binding"/>
    <property type="evidence" value="ECO:0007669"/>
    <property type="project" value="UniProtKB-UniRule"/>
</dbReference>
<name>A0A0A0JF17_9MICO</name>
<dbReference type="PANTHER" id="PTHR43096">
    <property type="entry name" value="DNAJ HOMOLOG 1, MITOCHONDRIAL-RELATED"/>
    <property type="match status" value="1"/>
</dbReference>
<keyword evidence="2 11" id="KW-0235">DNA replication</keyword>
<evidence type="ECO:0000256" key="4">
    <source>
        <dbReference type="ARBA" id="ARBA00022737"/>
    </source>
</evidence>
<feature type="binding site" evidence="11">
    <location>
        <position position="184"/>
    </location>
    <ligand>
        <name>Zn(2+)</name>
        <dbReference type="ChEBI" id="CHEBI:29105"/>
        <label>2</label>
    </ligand>
</feature>
<feature type="binding site" evidence="11">
    <location>
        <position position="158"/>
    </location>
    <ligand>
        <name>Zn(2+)</name>
        <dbReference type="ChEBI" id="CHEBI:29105"/>
        <label>2</label>
    </ligand>
</feature>
<feature type="binding site" evidence="11">
    <location>
        <position position="161"/>
    </location>
    <ligand>
        <name>Zn(2+)</name>
        <dbReference type="ChEBI" id="CHEBI:29105"/>
        <label>2</label>
    </ligand>
</feature>
<proteinExistence type="inferred from homology"/>
<feature type="binding site" evidence="11">
    <location>
        <position position="141"/>
    </location>
    <ligand>
        <name>Zn(2+)</name>
        <dbReference type="ChEBI" id="CHEBI:29105"/>
        <label>1</label>
    </ligand>
</feature>
<comment type="similarity">
    <text evidence="9 11">Belongs to the DnaJ family.</text>
</comment>
<dbReference type="GO" id="GO:0042026">
    <property type="term" value="P:protein refolding"/>
    <property type="evidence" value="ECO:0007669"/>
    <property type="project" value="TreeGrafter"/>
</dbReference>
<gene>
    <name evidence="11" type="primary">dnaJ</name>
    <name evidence="15" type="ORF">N802_00670</name>
</gene>
<evidence type="ECO:0000313" key="15">
    <source>
        <dbReference type="EMBL" id="KGN34637.1"/>
    </source>
</evidence>
<evidence type="ECO:0000256" key="12">
    <source>
        <dbReference type="PROSITE-ProRule" id="PRU00546"/>
    </source>
</evidence>
<keyword evidence="3 11" id="KW-0479">Metal-binding</keyword>
<comment type="subcellular location">
    <subcellularLocation>
        <location evidence="11">Cytoplasm</location>
    </subcellularLocation>
</comment>
<dbReference type="InterPro" id="IPR002939">
    <property type="entry name" value="DnaJ_C"/>
</dbReference>
<sequence length="377" mass="40065">MNDYYADLGVARDATADEIKKAYRRAARKLHPDVNPGPEAEEQFKKVSQAYDVLSDAEKKRNYDMGADPYAGAGASGFGQGFSFSDVMDAFFGAGAGQAQGGGPRSRQARGQDALVRLDLDLADAVFGAEKELTVDTAVGCSTCHGAGTQPGTGTRTCDVCQGSGHIQQVQRSFLGQVMTSRPCVNCQATGQVIEAPCYECSGDGRVRSRRTLTIRVPAGVDTGTRIQLAGEGEVGPGNGPAGDLYVEVAVRRDQRFQRQGDDLHATLEVPMTAAALGATVPFETFDGVSELDVRRGIQSGEQILLRGLGVTHLRGSGRGDIIVHAMVATPTKLTSEQEDLLRQLAALRDEEKPTGQVANPTEGSLFGKLRDAFKAR</sequence>
<reference evidence="15 16" key="1">
    <citation type="submission" date="2013-08" db="EMBL/GenBank/DDBJ databases">
        <title>The genome sequence of Knoellia sinensis.</title>
        <authorList>
            <person name="Zhu W."/>
            <person name="Wang G."/>
        </authorList>
    </citation>
    <scope>NUCLEOTIDE SEQUENCE [LARGE SCALE GENOMIC DNA]</scope>
    <source>
        <strain evidence="15 16">KCTC 19936</strain>
    </source>
</reference>
<keyword evidence="8 11" id="KW-0143">Chaperone</keyword>
<evidence type="ECO:0000259" key="13">
    <source>
        <dbReference type="PROSITE" id="PS50076"/>
    </source>
</evidence>
<dbReference type="RefSeq" id="WP_035910785.1">
    <property type="nucleotide sequence ID" value="NZ_AVPJ01000001.1"/>
</dbReference>
<dbReference type="EMBL" id="AVPJ01000001">
    <property type="protein sequence ID" value="KGN34637.1"/>
    <property type="molecule type" value="Genomic_DNA"/>
</dbReference>
<comment type="cofactor">
    <cofactor evidence="11">
        <name>Zn(2+)</name>
        <dbReference type="ChEBI" id="CHEBI:29105"/>
    </cofactor>
    <text evidence="11">Binds 2 Zn(2+) ions per monomer.</text>
</comment>
<dbReference type="InterPro" id="IPR001305">
    <property type="entry name" value="HSP_DnaJ_Cys-rich_dom"/>
</dbReference>
<evidence type="ECO:0000313" key="16">
    <source>
        <dbReference type="Proteomes" id="UP000030002"/>
    </source>
</evidence>
<dbReference type="InterPro" id="IPR008971">
    <property type="entry name" value="HSP40/DnaJ_pept-bd"/>
</dbReference>
<feature type="binding site" evidence="11">
    <location>
        <position position="198"/>
    </location>
    <ligand>
        <name>Zn(2+)</name>
        <dbReference type="ChEBI" id="CHEBI:29105"/>
        <label>1</label>
    </ligand>
</feature>
<comment type="domain">
    <text evidence="11">The J domain is necessary and sufficient to stimulate DnaK ATPase activity. Zinc center 1 plays an important role in the autonomous, DnaK-independent chaperone activity of DnaJ. Zinc center 2 is essential for interaction with DnaK and for DnaJ activity.</text>
</comment>
<evidence type="ECO:0000259" key="14">
    <source>
        <dbReference type="PROSITE" id="PS51188"/>
    </source>
</evidence>
<dbReference type="HAMAP" id="MF_01152">
    <property type="entry name" value="DnaJ"/>
    <property type="match status" value="1"/>
</dbReference>
<dbReference type="AlphaFoldDB" id="A0A0A0JF17"/>
<dbReference type="STRING" id="1385520.N802_00670"/>
<evidence type="ECO:0000256" key="3">
    <source>
        <dbReference type="ARBA" id="ARBA00022723"/>
    </source>
</evidence>
<dbReference type="eggNOG" id="COG0484">
    <property type="taxonomic scope" value="Bacteria"/>
</dbReference>
<feature type="binding site" evidence="11">
    <location>
        <position position="187"/>
    </location>
    <ligand>
        <name>Zn(2+)</name>
        <dbReference type="ChEBI" id="CHEBI:29105"/>
        <label>2</label>
    </ligand>
</feature>
<comment type="subunit">
    <text evidence="11">Homodimer.</text>
</comment>
<dbReference type="GO" id="GO:0009408">
    <property type="term" value="P:response to heat"/>
    <property type="evidence" value="ECO:0007669"/>
    <property type="project" value="InterPro"/>
</dbReference>
<comment type="caution">
    <text evidence="11">Lacks conserved residue(s) required for the propagation of feature annotation.</text>
</comment>
<protein>
    <recommendedName>
        <fullName evidence="10 11">Chaperone protein DnaJ</fullName>
    </recommendedName>
</protein>
<feature type="domain" description="CR-type" evidence="14">
    <location>
        <begin position="128"/>
        <end position="210"/>
    </location>
</feature>
<dbReference type="OrthoDB" id="9779889at2"/>
<dbReference type="SUPFAM" id="SSF49493">
    <property type="entry name" value="HSP40/DnaJ peptide-binding domain"/>
    <property type="match status" value="2"/>
</dbReference>
<evidence type="ECO:0000256" key="1">
    <source>
        <dbReference type="ARBA" id="ARBA00022490"/>
    </source>
</evidence>
<dbReference type="GO" id="GO:0005737">
    <property type="term" value="C:cytoplasm"/>
    <property type="evidence" value="ECO:0007669"/>
    <property type="project" value="UniProtKB-SubCell"/>
</dbReference>
<keyword evidence="1 11" id="KW-0963">Cytoplasm</keyword>
<comment type="function">
    <text evidence="11">Participates actively in the response to hyperosmotic and heat shock by preventing the aggregation of stress-denatured proteins and by disaggregating proteins, also in an autonomous, DnaK-independent fashion. Unfolded proteins bind initially to DnaJ; upon interaction with the DnaJ-bound protein, DnaK hydrolyzes its bound ATP, resulting in the formation of a stable complex. GrpE releases ADP from DnaK; ATP binding to DnaK triggers the release of the substrate protein, thus completing the reaction cycle. Several rounds of ATP-dependent interactions between DnaJ, DnaK and GrpE are required for fully efficient folding. Also involved, together with DnaK and GrpE, in the DNA replication of plasmids through activation of initiation proteins.</text>
</comment>
<dbReference type="Gene3D" id="2.10.230.10">
    <property type="entry name" value="Heat shock protein DnaJ, cysteine-rich domain"/>
    <property type="match status" value="1"/>
</dbReference>
<dbReference type="PROSITE" id="PS51188">
    <property type="entry name" value="ZF_CR"/>
    <property type="match status" value="1"/>
</dbReference>
<feature type="binding site" evidence="11">
    <location>
        <position position="144"/>
    </location>
    <ligand>
        <name>Zn(2+)</name>
        <dbReference type="ChEBI" id="CHEBI:29105"/>
        <label>1</label>
    </ligand>
</feature>
<dbReference type="GO" id="GO:0005524">
    <property type="term" value="F:ATP binding"/>
    <property type="evidence" value="ECO:0007669"/>
    <property type="project" value="InterPro"/>
</dbReference>
<evidence type="ECO:0000256" key="5">
    <source>
        <dbReference type="ARBA" id="ARBA00022771"/>
    </source>
</evidence>
<organism evidence="15 16">
    <name type="scientific">Knoellia sinensis KCTC 19936</name>
    <dbReference type="NCBI Taxonomy" id="1385520"/>
    <lineage>
        <taxon>Bacteria</taxon>
        <taxon>Bacillati</taxon>
        <taxon>Actinomycetota</taxon>
        <taxon>Actinomycetes</taxon>
        <taxon>Micrococcales</taxon>
        <taxon>Intrasporangiaceae</taxon>
        <taxon>Knoellia</taxon>
    </lineage>
</organism>
<dbReference type="CDD" id="cd06257">
    <property type="entry name" value="DnaJ"/>
    <property type="match status" value="1"/>
</dbReference>
<dbReference type="NCBIfam" id="NF008035">
    <property type="entry name" value="PRK10767.1"/>
    <property type="match status" value="1"/>
</dbReference>
<keyword evidence="16" id="KW-1185">Reference proteome</keyword>
<dbReference type="InterPro" id="IPR036869">
    <property type="entry name" value="J_dom_sf"/>
</dbReference>
<dbReference type="Gene3D" id="1.10.287.110">
    <property type="entry name" value="DnaJ domain"/>
    <property type="match status" value="1"/>
</dbReference>
<accession>A0A0A0JF17</accession>
<evidence type="ECO:0000256" key="10">
    <source>
        <dbReference type="ARBA" id="ARBA00067609"/>
    </source>
</evidence>
<dbReference type="FunFam" id="2.10.230.10:FF:000002">
    <property type="entry name" value="Molecular chaperone DnaJ"/>
    <property type="match status" value="1"/>
</dbReference>
<dbReference type="InterPro" id="IPR018253">
    <property type="entry name" value="DnaJ_domain_CS"/>
</dbReference>
<dbReference type="CDD" id="cd10747">
    <property type="entry name" value="DnaJ_C"/>
    <property type="match status" value="1"/>
</dbReference>
<dbReference type="GO" id="GO:0006260">
    <property type="term" value="P:DNA replication"/>
    <property type="evidence" value="ECO:0007669"/>
    <property type="project" value="UniProtKB-KW"/>
</dbReference>
<evidence type="ECO:0000256" key="6">
    <source>
        <dbReference type="ARBA" id="ARBA00022833"/>
    </source>
</evidence>
<dbReference type="PROSITE" id="PS00636">
    <property type="entry name" value="DNAJ_1"/>
    <property type="match status" value="1"/>
</dbReference>
<evidence type="ECO:0000256" key="11">
    <source>
        <dbReference type="HAMAP-Rule" id="MF_01152"/>
    </source>
</evidence>
<comment type="caution">
    <text evidence="15">The sequence shown here is derived from an EMBL/GenBank/DDBJ whole genome shotgun (WGS) entry which is preliminary data.</text>
</comment>
<dbReference type="Proteomes" id="UP000030002">
    <property type="component" value="Unassembled WGS sequence"/>
</dbReference>
<dbReference type="Pfam" id="PF00684">
    <property type="entry name" value="DnaJ_CXXCXGXG"/>
    <property type="match status" value="1"/>
</dbReference>
<keyword evidence="7 11" id="KW-0346">Stress response</keyword>
<keyword evidence="6 11" id="KW-0862">Zinc</keyword>